<dbReference type="Proteomes" id="UP000007730">
    <property type="component" value="Chromosome"/>
</dbReference>
<protein>
    <submittedName>
        <fullName evidence="1">Uncharacterized protein</fullName>
    </submittedName>
</protein>
<dbReference type="eggNOG" id="ENOG5032J80">
    <property type="taxonomic scope" value="Bacteria"/>
</dbReference>
<dbReference type="STRING" id="504832.OCA5_c17210"/>
<evidence type="ECO:0000313" key="1">
    <source>
        <dbReference type="EMBL" id="AEI06435.1"/>
    </source>
</evidence>
<accession>F8BRQ5</accession>
<dbReference type="KEGG" id="ocg:OCA5_c17210"/>
<dbReference type="PATRIC" id="fig|504832.7.peg.1840"/>
<gene>
    <name evidence="1" type="ordered locus">OCA5_c17210</name>
</gene>
<proteinExistence type="predicted"/>
<name>F8BRQ5_AFIC5</name>
<dbReference type="AlphaFoldDB" id="F8BRQ5"/>
<dbReference type="EMBL" id="CP002826">
    <property type="protein sequence ID" value="AEI06435.1"/>
    <property type="molecule type" value="Genomic_DNA"/>
</dbReference>
<evidence type="ECO:0000313" key="2">
    <source>
        <dbReference type="Proteomes" id="UP000007730"/>
    </source>
</evidence>
<organism evidence="1 2">
    <name type="scientific">Afipia carboxidovorans (strain ATCC 49405 / DSM 1227 / KCTC 32145 / OM5)</name>
    <name type="common">Oligotropha carboxidovorans</name>
    <dbReference type="NCBI Taxonomy" id="504832"/>
    <lineage>
        <taxon>Bacteria</taxon>
        <taxon>Pseudomonadati</taxon>
        <taxon>Pseudomonadota</taxon>
        <taxon>Alphaproteobacteria</taxon>
        <taxon>Hyphomicrobiales</taxon>
        <taxon>Nitrobacteraceae</taxon>
        <taxon>Afipia</taxon>
    </lineage>
</organism>
<dbReference type="HOGENOM" id="CLU_586404_0_0_5"/>
<sequence>MPSARQALLDEGILGRTGQRLAVRALGVILTTLLHEACLGGAGERLAVRAHGLAGGHCEGRRRNEQAQENSKGKAFHVETLRGLGTNSLLQTMALAISRTVEFPTTEGGDRHEIAIKTGVTRSLAGTILKHRSPAAYTQLTERSLPVRSPGGPAAVTRNTAKRIAPCGSQNARLACFAAAAGLLALVAGATPALAAEPDDDEDSASAFPNIYLDMRTNYFTVPPGTLALGFNNTLSLPALSSLSSVSGRGVTLDLPLTIDLNDRISVFGGVTGSTSKNDLSPWSSFDMTSWNVGVQADVITQDDGWLPTVTVLSTLTKSAGDGPLSSTNLTTVVEADRALDEDGTRGFLAGVQVMNTRIDSGLASVRPAVIGYLGAYYQGADNWKLTGRAGVQSFGGANTTELVPFLPAGQPLFSLRSFTQPVLRFDLDRMDDNDNRLFGITAAIFWTPQPAFQFTLRTPLYLVRK</sequence>
<keyword evidence="2" id="KW-1185">Reference proteome</keyword>
<reference evidence="1 2" key="1">
    <citation type="journal article" date="2011" name="J. Bacteriol.">
        <title>Complete genome sequences of the chemolithoautotrophic Oligotropha carboxidovorans strains OM4 and OM5.</title>
        <authorList>
            <person name="Volland S."/>
            <person name="Rachinger M."/>
            <person name="Strittmatter A."/>
            <person name="Daniel R."/>
            <person name="Gottschalk G."/>
            <person name="Meyer O."/>
        </authorList>
    </citation>
    <scope>NUCLEOTIDE SEQUENCE [LARGE SCALE GENOMIC DNA]</scope>
    <source>
        <strain evidence="2">ATCC 49405 / DSM 1227 / KCTC 32145 / OM5</strain>
    </source>
</reference>